<accession>A0ABP9CJ23</accession>
<evidence type="ECO:0000256" key="5">
    <source>
        <dbReference type="ARBA" id="ARBA00023136"/>
    </source>
</evidence>
<reference evidence="10" key="1">
    <citation type="journal article" date="2019" name="Int. J. Syst. Evol. Microbiol.">
        <title>The Global Catalogue of Microorganisms (GCM) 10K type strain sequencing project: providing services to taxonomists for standard genome sequencing and annotation.</title>
        <authorList>
            <consortium name="The Broad Institute Genomics Platform"/>
            <consortium name="The Broad Institute Genome Sequencing Center for Infectious Disease"/>
            <person name="Wu L."/>
            <person name="Ma J."/>
        </authorList>
    </citation>
    <scope>NUCLEOTIDE SEQUENCE [LARGE SCALE GENOMIC DNA]</scope>
    <source>
        <strain evidence="10">JCM 18081</strain>
    </source>
</reference>
<comment type="subcellular location">
    <subcellularLocation>
        <location evidence="1">Cell membrane</location>
        <topology evidence="1">Multi-pass membrane protein</topology>
    </subcellularLocation>
</comment>
<keyword evidence="5 7" id="KW-0472">Membrane</keyword>
<evidence type="ECO:0000256" key="1">
    <source>
        <dbReference type="ARBA" id="ARBA00004651"/>
    </source>
</evidence>
<feature type="transmembrane region" description="Helical" evidence="7">
    <location>
        <begin position="172"/>
        <end position="193"/>
    </location>
</feature>
<dbReference type="EMBL" id="BAABIG010000052">
    <property type="protein sequence ID" value="GAA4811490.1"/>
    <property type="molecule type" value="Genomic_DNA"/>
</dbReference>
<sequence>MDLAEIFRVMRRRWYVLLPGLLLTAALMAAVALLVPVTYQSQSTVVLLNSQKATVAYDGNPFLSTQTSLTGMADGLARNLNSDGSVRELKSRGATGTFEAKLADNAQGPLMWLTVTGTDEKAVLASAKVLTGYAEERLKDFQKQQAVTPKAMIRMTTVVAPQTPVAQTKTRLQYLVMAGGLGLVLSLVAVFYVEARRRPRPPRRPDPAGEPAEGGTGEPESVPGTGEEGADRTIALRRPPEWSRAAGRRARADKTQAEPEAGRVAVTPAAEPLDEEPTHGQRSHTGQRDR</sequence>
<protein>
    <recommendedName>
        <fullName evidence="8">Polysaccharide chain length determinant N-terminal domain-containing protein</fullName>
    </recommendedName>
</protein>
<evidence type="ECO:0000256" key="7">
    <source>
        <dbReference type="SAM" id="Phobius"/>
    </source>
</evidence>
<keyword evidence="3 7" id="KW-0812">Transmembrane</keyword>
<evidence type="ECO:0000256" key="2">
    <source>
        <dbReference type="ARBA" id="ARBA00022475"/>
    </source>
</evidence>
<gene>
    <name evidence="9" type="ORF">GCM10023220_48130</name>
</gene>
<organism evidence="9 10">
    <name type="scientific">Streptomyces ziwulingensis</name>
    <dbReference type="NCBI Taxonomy" id="1045501"/>
    <lineage>
        <taxon>Bacteria</taxon>
        <taxon>Bacillati</taxon>
        <taxon>Actinomycetota</taxon>
        <taxon>Actinomycetes</taxon>
        <taxon>Kitasatosporales</taxon>
        <taxon>Streptomycetaceae</taxon>
        <taxon>Streptomyces</taxon>
    </lineage>
</organism>
<comment type="caution">
    <text evidence="9">The sequence shown here is derived from an EMBL/GenBank/DDBJ whole genome shotgun (WGS) entry which is preliminary data.</text>
</comment>
<dbReference type="RefSeq" id="WP_345622170.1">
    <property type="nucleotide sequence ID" value="NZ_BAABIG010000052.1"/>
</dbReference>
<evidence type="ECO:0000256" key="4">
    <source>
        <dbReference type="ARBA" id="ARBA00022989"/>
    </source>
</evidence>
<feature type="compositionally biased region" description="Basic and acidic residues" evidence="6">
    <location>
        <begin position="250"/>
        <end position="261"/>
    </location>
</feature>
<evidence type="ECO:0000256" key="3">
    <source>
        <dbReference type="ARBA" id="ARBA00022692"/>
    </source>
</evidence>
<feature type="domain" description="Polysaccharide chain length determinant N-terminal" evidence="8">
    <location>
        <begin position="1"/>
        <end position="53"/>
    </location>
</feature>
<proteinExistence type="predicted"/>
<evidence type="ECO:0000313" key="9">
    <source>
        <dbReference type="EMBL" id="GAA4811490.1"/>
    </source>
</evidence>
<name>A0ABP9CJ23_9ACTN</name>
<evidence type="ECO:0000259" key="8">
    <source>
        <dbReference type="Pfam" id="PF02706"/>
    </source>
</evidence>
<evidence type="ECO:0000256" key="6">
    <source>
        <dbReference type="SAM" id="MobiDB-lite"/>
    </source>
</evidence>
<keyword evidence="10" id="KW-1185">Reference proteome</keyword>
<keyword evidence="4 7" id="KW-1133">Transmembrane helix</keyword>
<evidence type="ECO:0000313" key="10">
    <source>
        <dbReference type="Proteomes" id="UP001501265"/>
    </source>
</evidence>
<dbReference type="Pfam" id="PF02706">
    <property type="entry name" value="Wzz"/>
    <property type="match status" value="1"/>
</dbReference>
<keyword evidence="2" id="KW-1003">Cell membrane</keyword>
<feature type="region of interest" description="Disordered" evidence="6">
    <location>
        <begin position="197"/>
        <end position="290"/>
    </location>
</feature>
<dbReference type="InterPro" id="IPR003856">
    <property type="entry name" value="LPS_length_determ_N"/>
</dbReference>
<dbReference type="Proteomes" id="UP001501265">
    <property type="component" value="Unassembled WGS sequence"/>
</dbReference>